<evidence type="ECO:0000313" key="2">
    <source>
        <dbReference type="EMBL" id="CRZ10980.1"/>
    </source>
</evidence>
<accession>A0A0H5RA12</accession>
<protein>
    <submittedName>
        <fullName evidence="2">Uncharacterized protein</fullName>
    </submittedName>
</protein>
<sequence>MSSSSKARSGSPDPRPAAKSPELLASHYERKMVRMIKNLRKLEEAGHTKEAAMEALIACKNSLGQSNKYVQQLSEGATSETLPWFTAASDEFPPPSPTKPPTADAVTFRDLPICGPQFSRKHVKNSNLPPMRKSSTTCPPTSASGSDTDGESEVPTVGDRRK</sequence>
<name>A0A0H5RA12_9EUKA</name>
<feature type="compositionally biased region" description="Polar residues" evidence="1">
    <location>
        <begin position="125"/>
        <end position="147"/>
    </location>
</feature>
<dbReference type="AlphaFoldDB" id="A0A0H5RA12"/>
<proteinExistence type="predicted"/>
<dbReference type="EMBL" id="HACM01010538">
    <property type="protein sequence ID" value="CRZ10980.1"/>
    <property type="molecule type" value="Transcribed_RNA"/>
</dbReference>
<organism evidence="2">
    <name type="scientific">Spongospora subterranea</name>
    <dbReference type="NCBI Taxonomy" id="70186"/>
    <lineage>
        <taxon>Eukaryota</taxon>
        <taxon>Sar</taxon>
        <taxon>Rhizaria</taxon>
        <taxon>Endomyxa</taxon>
        <taxon>Phytomyxea</taxon>
        <taxon>Plasmodiophorida</taxon>
        <taxon>Plasmodiophoridae</taxon>
        <taxon>Spongospora</taxon>
    </lineage>
</organism>
<feature type="region of interest" description="Disordered" evidence="1">
    <location>
        <begin position="117"/>
        <end position="162"/>
    </location>
</feature>
<evidence type="ECO:0000256" key="1">
    <source>
        <dbReference type="SAM" id="MobiDB-lite"/>
    </source>
</evidence>
<reference evidence="2" key="1">
    <citation type="submission" date="2015-04" db="EMBL/GenBank/DDBJ databases">
        <title>The genome sequence of the plant pathogenic Rhizarian Plasmodiophora brassicae reveals insights in its biotrophic life cycle and the origin of chitin synthesis.</title>
        <authorList>
            <person name="Schwelm A."/>
            <person name="Fogelqvist J."/>
            <person name="Knaust A."/>
            <person name="Julke S."/>
            <person name="Lilja T."/>
            <person name="Dhandapani V."/>
            <person name="Bonilla-Rosso G."/>
            <person name="Karlsson M."/>
            <person name="Shevchenko A."/>
            <person name="Choi S.R."/>
            <person name="Kim H.G."/>
            <person name="Park J.Y."/>
            <person name="Lim Y.P."/>
            <person name="Ludwig-Muller J."/>
            <person name="Dixelius C."/>
        </authorList>
    </citation>
    <scope>NUCLEOTIDE SEQUENCE</scope>
    <source>
        <tissue evidence="2">Potato root galls</tissue>
    </source>
</reference>
<feature type="region of interest" description="Disordered" evidence="1">
    <location>
        <begin position="1"/>
        <end position="26"/>
    </location>
</feature>